<dbReference type="Gene3D" id="6.10.110.10">
    <property type="match status" value="1"/>
</dbReference>
<gene>
    <name evidence="6" type="ORF">Plil01_001644400</name>
</gene>
<comment type="similarity">
    <text evidence="2">Belongs to the IFI6/IFI27 family.</text>
</comment>
<dbReference type="PANTHER" id="PTHR16932:SF18">
    <property type="entry name" value="INTERFERON, ALPHA-INDUCIBLE PROTEIN 27-LIKE 2"/>
    <property type="match status" value="1"/>
</dbReference>
<keyword evidence="4" id="KW-1133">Transmembrane helix</keyword>
<comment type="caution">
    <text evidence="6">The sequence shown here is derived from an EMBL/GenBank/DDBJ whole genome shotgun (WGS) entry which is preliminary data.</text>
</comment>
<protein>
    <submittedName>
        <fullName evidence="6">Unnamed protein product</fullName>
    </submittedName>
</protein>
<name>A0A9W6XJZ4_9STRA</name>
<keyword evidence="5" id="KW-0472">Membrane</keyword>
<dbReference type="EMBL" id="BSXW01001960">
    <property type="protein sequence ID" value="GMF40084.1"/>
    <property type="molecule type" value="Genomic_DNA"/>
</dbReference>
<sequence>MAENDSKRSSQVPDSATGLLIGAGTGTAVGVAATAAVVPIVQAVGFTTSGIAAGSAAAGMMASAATAGGGGVASGSAVAVLQSIGATAAIPAALAATTVVASGAVGLGVAAIVKTCRSFQNEYQSAYEPRNHEDRGKYWLIATEEGCGNVRVCRYSDECAARKAFDGIWCSRILYSPDDKKVKCAGWNGWALATIRRVMTEHYLTG</sequence>
<reference evidence="6" key="1">
    <citation type="submission" date="2023-04" db="EMBL/GenBank/DDBJ databases">
        <title>Phytophthora lilii NBRC 32176.</title>
        <authorList>
            <person name="Ichikawa N."/>
            <person name="Sato H."/>
            <person name="Tonouchi N."/>
        </authorList>
    </citation>
    <scope>NUCLEOTIDE SEQUENCE</scope>
    <source>
        <strain evidence="6">NBRC 32176</strain>
    </source>
</reference>
<keyword evidence="7" id="KW-1185">Reference proteome</keyword>
<comment type="subcellular location">
    <subcellularLocation>
        <location evidence="1">Membrane</location>
        <topology evidence="1">Multi-pass membrane protein</topology>
    </subcellularLocation>
</comment>
<dbReference type="Proteomes" id="UP001165083">
    <property type="component" value="Unassembled WGS sequence"/>
</dbReference>
<accession>A0A9W6XJZ4</accession>
<evidence type="ECO:0000313" key="6">
    <source>
        <dbReference type="EMBL" id="GMF40084.1"/>
    </source>
</evidence>
<evidence type="ECO:0000256" key="2">
    <source>
        <dbReference type="ARBA" id="ARBA00007262"/>
    </source>
</evidence>
<dbReference type="Pfam" id="PF06140">
    <property type="entry name" value="Ifi-6-16"/>
    <property type="match status" value="1"/>
</dbReference>
<organism evidence="6 7">
    <name type="scientific">Phytophthora lilii</name>
    <dbReference type="NCBI Taxonomy" id="2077276"/>
    <lineage>
        <taxon>Eukaryota</taxon>
        <taxon>Sar</taxon>
        <taxon>Stramenopiles</taxon>
        <taxon>Oomycota</taxon>
        <taxon>Peronosporomycetes</taxon>
        <taxon>Peronosporales</taxon>
        <taxon>Peronosporaceae</taxon>
        <taxon>Phytophthora</taxon>
    </lineage>
</organism>
<evidence type="ECO:0000256" key="3">
    <source>
        <dbReference type="ARBA" id="ARBA00022692"/>
    </source>
</evidence>
<proteinExistence type="inferred from homology"/>
<keyword evidence="3" id="KW-0812">Transmembrane</keyword>
<dbReference type="InterPro" id="IPR009311">
    <property type="entry name" value="IFI6/IFI27-like"/>
</dbReference>
<evidence type="ECO:0000256" key="4">
    <source>
        <dbReference type="ARBA" id="ARBA00022989"/>
    </source>
</evidence>
<evidence type="ECO:0000256" key="1">
    <source>
        <dbReference type="ARBA" id="ARBA00004141"/>
    </source>
</evidence>
<dbReference type="InterPro" id="IPR038213">
    <property type="entry name" value="IFI6/IFI27-like_sf"/>
</dbReference>
<evidence type="ECO:0000313" key="7">
    <source>
        <dbReference type="Proteomes" id="UP001165083"/>
    </source>
</evidence>
<dbReference type="AlphaFoldDB" id="A0A9W6XJZ4"/>
<dbReference type="GO" id="GO:0016020">
    <property type="term" value="C:membrane"/>
    <property type="evidence" value="ECO:0007669"/>
    <property type="project" value="UniProtKB-SubCell"/>
</dbReference>
<dbReference type="PANTHER" id="PTHR16932">
    <property type="entry name" value="INTERFERON ALPHA-INDUCIBLE PROTEIN 27"/>
    <property type="match status" value="1"/>
</dbReference>
<dbReference type="OrthoDB" id="127339at2759"/>
<evidence type="ECO:0000256" key="5">
    <source>
        <dbReference type="ARBA" id="ARBA00023136"/>
    </source>
</evidence>